<name>A0A3G5A764_9VIRU</name>
<proteinExistence type="predicted"/>
<organism evidence="1">
    <name type="scientific">Hyperionvirus sp</name>
    <dbReference type="NCBI Taxonomy" id="2487770"/>
    <lineage>
        <taxon>Viruses</taxon>
        <taxon>Varidnaviria</taxon>
        <taxon>Bamfordvirae</taxon>
        <taxon>Nucleocytoviricota</taxon>
        <taxon>Megaviricetes</taxon>
        <taxon>Imitervirales</taxon>
        <taxon>Mimiviridae</taxon>
        <taxon>Klosneuvirinae</taxon>
    </lineage>
</organism>
<protein>
    <submittedName>
        <fullName evidence="1">Uncharacterized protein</fullName>
    </submittedName>
</protein>
<reference evidence="1" key="1">
    <citation type="submission" date="2018-10" db="EMBL/GenBank/DDBJ databases">
        <title>Hidden diversity of soil giant viruses.</title>
        <authorList>
            <person name="Schulz F."/>
            <person name="Alteio L."/>
            <person name="Goudeau D."/>
            <person name="Ryan E.M."/>
            <person name="Malmstrom R.R."/>
            <person name="Blanchard J."/>
            <person name="Woyke T."/>
        </authorList>
    </citation>
    <scope>NUCLEOTIDE SEQUENCE</scope>
    <source>
        <strain evidence="1">HYV1</strain>
    </source>
</reference>
<accession>A0A3G5A764</accession>
<gene>
    <name evidence="1" type="ORF">Hyperionvirus3_164</name>
</gene>
<sequence length="30" mass="3430">MGNKDARDVINLIVGFSRTNKFIIITDSKY</sequence>
<dbReference type="EMBL" id="MK072385">
    <property type="protein sequence ID" value="AYV83018.1"/>
    <property type="molecule type" value="Genomic_DNA"/>
</dbReference>
<evidence type="ECO:0000313" key="1">
    <source>
        <dbReference type="EMBL" id="AYV83018.1"/>
    </source>
</evidence>